<dbReference type="PANTHER" id="PTHR46160:SF3">
    <property type="entry name" value="ALPHA-TECTORIN"/>
    <property type="match status" value="1"/>
</dbReference>
<dbReference type="SMART" id="SM00832">
    <property type="entry name" value="C8"/>
    <property type="match status" value="1"/>
</dbReference>
<dbReference type="AlphaFoldDB" id="A0A8C8B7B4"/>
<dbReference type="PANTHER" id="PTHR46160">
    <property type="entry name" value="ALPHA-TECTORIN-RELATED"/>
    <property type="match status" value="1"/>
</dbReference>
<keyword evidence="3" id="KW-1003">Cell membrane</keyword>
<feature type="domain" description="VWFD" evidence="10">
    <location>
        <begin position="408"/>
        <end position="589"/>
    </location>
</feature>
<evidence type="ECO:0000256" key="8">
    <source>
        <dbReference type="ARBA" id="ARBA00023157"/>
    </source>
</evidence>
<dbReference type="InterPro" id="IPR002919">
    <property type="entry name" value="TIL_dom"/>
</dbReference>
<evidence type="ECO:0000313" key="12">
    <source>
        <dbReference type="Proteomes" id="UP000694552"/>
    </source>
</evidence>
<reference evidence="11" key="1">
    <citation type="submission" date="2025-08" db="UniProtKB">
        <authorList>
            <consortium name="Ensembl"/>
        </authorList>
    </citation>
    <scope>IDENTIFICATION</scope>
</reference>
<keyword evidence="6" id="KW-0677">Repeat</keyword>
<protein>
    <recommendedName>
        <fullName evidence="10">VWFD domain-containing protein</fullName>
    </recommendedName>
</protein>
<evidence type="ECO:0000256" key="3">
    <source>
        <dbReference type="ARBA" id="ARBA00022475"/>
    </source>
</evidence>
<reference evidence="11" key="2">
    <citation type="submission" date="2025-09" db="UniProtKB">
        <authorList>
            <consortium name="Ensembl"/>
        </authorList>
    </citation>
    <scope>IDENTIFICATION</scope>
</reference>
<proteinExistence type="predicted"/>
<comment type="subcellular location">
    <subcellularLocation>
        <location evidence="1">Cell membrane</location>
    </subcellularLocation>
    <subcellularLocation>
        <location evidence="2">Secreted</location>
    </subcellularLocation>
</comment>
<keyword evidence="9" id="KW-0325">Glycoprotein</keyword>
<evidence type="ECO:0000313" key="11">
    <source>
        <dbReference type="Ensembl" id="ENSOSUP00000014824.1"/>
    </source>
</evidence>
<name>A0A8C8B7B4_9STRI</name>
<dbReference type="FunFam" id="2.10.25.10:FF:000153">
    <property type="entry name" value="MUC5B isoform 1"/>
    <property type="match status" value="1"/>
</dbReference>
<evidence type="ECO:0000256" key="4">
    <source>
        <dbReference type="ARBA" id="ARBA00022525"/>
    </source>
</evidence>
<dbReference type="InterPro" id="IPR001007">
    <property type="entry name" value="VWF_dom"/>
</dbReference>
<dbReference type="SMART" id="SM00215">
    <property type="entry name" value="VWC_out"/>
    <property type="match status" value="2"/>
</dbReference>
<keyword evidence="8" id="KW-1015">Disulfide bond</keyword>
<evidence type="ECO:0000256" key="2">
    <source>
        <dbReference type="ARBA" id="ARBA00004613"/>
    </source>
</evidence>
<dbReference type="InterPro" id="IPR025615">
    <property type="entry name" value="TILa_dom"/>
</dbReference>
<sequence>SGASSKIPPNNSVRFLADPCRLVKCRAKETCKMEKGEASCVHDYMGTCMGLQSLQYQTFDGVTVDTRGGCAYTVAKYCGNDPTLAPFVVEEKKSEGNFKEWLTNIYVYAYNISIHKGEGGKIQVNNKLTSLPATLEAGKIQISQNEGRTILQTDFGLQVTYDEDWAIMVAVPSSYFGATCGLCGNFNEDTEDEMTLPDGTQAASAEDWAESWRDPSCQEDCGDQETLQDAGGCGELRWGVLKYFGGERRGFTWGSGLKVFSRVIPMGCLGDSKSLVGINRANIFSNLISTAQKCPQNSHFEACGTACPATCAEPSPPTSCSEPCRAGCQCDEGFVLHDSTCVPAQTCSCFHNGRSYKAREEFWEDGSCQSRCRCEAGGEVVCKKAGCKAHEKCVTANGVANCQANKHFTCIGTGDPHYTTFDGLRYDFQGTCIYQFAALCTPDPKLVPFTVKVENNNRGSKAVSFTKTVTLEVYGNVISMSQEHPRKVKVGVTLCKIPQFSNDRNLPRNPPLCKRGFCRNIQTSSNSHLPGNSSRGFAEPPKPQAICVLSGNYPHSNDNDAPPPKSCLYFPPNLRCNDGNTHPDVFSCRPKWNFTFPPLFLAGPSCPRHSHYELCGSSCPATCRGRNFPKDCASALCIEGCFCDEGFVLSGDECVPAGECGCEHRGRYYKKGEDFYASCRERCRCKANGAAECEEVFCGAHEECRVEDGVLGCYPAGYGRLVVSGDPHYVTFDGRAFDLLGSCTYVLARVCKLDARLTNFSVLLEHDVGGRGNVALVKKVVTTIHGHTVSMERGRKWEVTVDGERYTLPLVTEDKKLRIGQEGNNIILQTAAGLRLLYNVATYLLVTIPDTYRGRVCGLGGNYNGDPSDDFQLPGGSLAQSTEEFVTSWKMPTEDGACTDGCDGKSCPVCDATDTAPYSTSDSCGLIRDPTGPFGPCHPWVSPVEYFNHCLYDVCAAGGDREVLCHSLQAYVAACQAAGAEIRGWRTTMFCPLSCPPHSHYELCTRTCDFTCSSLSVPAPCSWTCFEGCQCDDGYLFDGEACVSLERCGCTHQGRYFKVRLTSKAWP</sequence>
<dbReference type="InterPro" id="IPR014853">
    <property type="entry name" value="VWF/SSPO/ZAN-like_Cys-rich_dom"/>
</dbReference>
<dbReference type="InterPro" id="IPR052749">
    <property type="entry name" value="Alpha-tectorin"/>
</dbReference>
<accession>A0A8C8B7B4</accession>
<evidence type="ECO:0000256" key="1">
    <source>
        <dbReference type="ARBA" id="ARBA00004236"/>
    </source>
</evidence>
<dbReference type="SMART" id="SM00216">
    <property type="entry name" value="VWD"/>
    <property type="match status" value="3"/>
</dbReference>
<evidence type="ECO:0000256" key="9">
    <source>
        <dbReference type="ARBA" id="ARBA00023180"/>
    </source>
</evidence>
<feature type="domain" description="VWFD" evidence="10">
    <location>
        <begin position="46"/>
        <end position="222"/>
    </location>
</feature>
<dbReference type="Ensembl" id="ENSOSUT00000015326.1">
    <property type="protein sequence ID" value="ENSOSUP00000014824.1"/>
    <property type="gene ID" value="ENSOSUG00000010566.1"/>
</dbReference>
<evidence type="ECO:0000256" key="6">
    <source>
        <dbReference type="ARBA" id="ARBA00022737"/>
    </source>
</evidence>
<dbReference type="CDD" id="cd19941">
    <property type="entry name" value="TIL"/>
    <property type="match status" value="3"/>
</dbReference>
<evidence type="ECO:0000256" key="7">
    <source>
        <dbReference type="ARBA" id="ARBA00023136"/>
    </source>
</evidence>
<dbReference type="GO" id="GO:0005886">
    <property type="term" value="C:plasma membrane"/>
    <property type="evidence" value="ECO:0007669"/>
    <property type="project" value="UniProtKB-SubCell"/>
</dbReference>
<feature type="domain" description="VWFD" evidence="10">
    <location>
        <begin position="719"/>
        <end position="899"/>
    </location>
</feature>
<dbReference type="Proteomes" id="UP000694552">
    <property type="component" value="Unplaced"/>
</dbReference>
<dbReference type="InterPro" id="IPR036084">
    <property type="entry name" value="Ser_inhib-like_sf"/>
</dbReference>
<dbReference type="GO" id="GO:0005576">
    <property type="term" value="C:extracellular region"/>
    <property type="evidence" value="ECO:0007669"/>
    <property type="project" value="UniProtKB-SubCell"/>
</dbReference>
<keyword evidence="7" id="KW-0472">Membrane</keyword>
<dbReference type="FunFam" id="2.10.25.10:FF:000055">
    <property type="entry name" value="alpha-tectorin isoform X1"/>
    <property type="match status" value="2"/>
</dbReference>
<dbReference type="Pfam" id="PF01826">
    <property type="entry name" value="TIL"/>
    <property type="match status" value="3"/>
</dbReference>
<evidence type="ECO:0000259" key="10">
    <source>
        <dbReference type="PROSITE" id="PS51233"/>
    </source>
</evidence>
<dbReference type="Pfam" id="PF08742">
    <property type="entry name" value="C8"/>
    <property type="match status" value="1"/>
</dbReference>
<organism evidence="11 12">
    <name type="scientific">Otus sunia</name>
    <name type="common">Oriental scops-owl</name>
    <dbReference type="NCBI Taxonomy" id="257818"/>
    <lineage>
        <taxon>Eukaryota</taxon>
        <taxon>Metazoa</taxon>
        <taxon>Chordata</taxon>
        <taxon>Craniata</taxon>
        <taxon>Vertebrata</taxon>
        <taxon>Euteleostomi</taxon>
        <taxon>Archelosauria</taxon>
        <taxon>Archosauria</taxon>
        <taxon>Dinosauria</taxon>
        <taxon>Saurischia</taxon>
        <taxon>Theropoda</taxon>
        <taxon>Coelurosauria</taxon>
        <taxon>Aves</taxon>
        <taxon>Neognathae</taxon>
        <taxon>Neoaves</taxon>
        <taxon>Telluraves</taxon>
        <taxon>Strigiformes</taxon>
        <taxon>Strigidae</taxon>
        <taxon>Otus</taxon>
    </lineage>
</organism>
<keyword evidence="5" id="KW-0732">Signal</keyword>
<dbReference type="Gene3D" id="2.10.25.10">
    <property type="entry name" value="Laminin"/>
    <property type="match status" value="3"/>
</dbReference>
<keyword evidence="12" id="KW-1185">Reference proteome</keyword>
<dbReference type="Pfam" id="PF12714">
    <property type="entry name" value="TILa"/>
    <property type="match status" value="2"/>
</dbReference>
<keyword evidence="4" id="KW-0964">Secreted</keyword>
<dbReference type="InterPro" id="IPR001846">
    <property type="entry name" value="VWF_type-D"/>
</dbReference>
<dbReference type="Pfam" id="PF00094">
    <property type="entry name" value="VWD"/>
    <property type="match status" value="3"/>
</dbReference>
<dbReference type="SUPFAM" id="SSF57567">
    <property type="entry name" value="Serine protease inhibitors"/>
    <property type="match status" value="3"/>
</dbReference>
<dbReference type="PROSITE" id="PS51233">
    <property type="entry name" value="VWFD"/>
    <property type="match status" value="3"/>
</dbReference>
<evidence type="ECO:0000256" key="5">
    <source>
        <dbReference type="ARBA" id="ARBA00022729"/>
    </source>
</evidence>